<accession>A0ABW3DXF7</accession>
<evidence type="ECO:0000256" key="1">
    <source>
        <dbReference type="SAM" id="MobiDB-lite"/>
    </source>
</evidence>
<organism evidence="2 3">
    <name type="scientific">Streptosporangium algeriense</name>
    <dbReference type="NCBI Taxonomy" id="1682748"/>
    <lineage>
        <taxon>Bacteria</taxon>
        <taxon>Bacillati</taxon>
        <taxon>Actinomycetota</taxon>
        <taxon>Actinomycetes</taxon>
        <taxon>Streptosporangiales</taxon>
        <taxon>Streptosporangiaceae</taxon>
        <taxon>Streptosporangium</taxon>
    </lineage>
</organism>
<feature type="region of interest" description="Disordered" evidence="1">
    <location>
        <begin position="61"/>
        <end position="118"/>
    </location>
</feature>
<feature type="compositionally biased region" description="Basic and acidic residues" evidence="1">
    <location>
        <begin position="79"/>
        <end position="100"/>
    </location>
</feature>
<comment type="caution">
    <text evidence="2">The sequence shown here is derived from an EMBL/GenBank/DDBJ whole genome shotgun (WGS) entry which is preliminary data.</text>
</comment>
<protein>
    <submittedName>
        <fullName evidence="2">Uncharacterized protein</fullName>
    </submittedName>
</protein>
<dbReference type="EMBL" id="JBHTHX010001351">
    <property type="protein sequence ID" value="MFD0888480.1"/>
    <property type="molecule type" value="Genomic_DNA"/>
</dbReference>
<reference evidence="3" key="1">
    <citation type="journal article" date="2019" name="Int. J. Syst. Evol. Microbiol.">
        <title>The Global Catalogue of Microorganisms (GCM) 10K type strain sequencing project: providing services to taxonomists for standard genome sequencing and annotation.</title>
        <authorList>
            <consortium name="The Broad Institute Genomics Platform"/>
            <consortium name="The Broad Institute Genome Sequencing Center for Infectious Disease"/>
            <person name="Wu L."/>
            <person name="Ma J."/>
        </authorList>
    </citation>
    <scope>NUCLEOTIDE SEQUENCE [LARGE SCALE GENOMIC DNA]</scope>
    <source>
        <strain evidence="3">CCUG 62974</strain>
    </source>
</reference>
<keyword evidence="3" id="KW-1185">Reference proteome</keyword>
<evidence type="ECO:0000313" key="3">
    <source>
        <dbReference type="Proteomes" id="UP001597024"/>
    </source>
</evidence>
<name>A0ABW3DXF7_9ACTN</name>
<evidence type="ECO:0000313" key="2">
    <source>
        <dbReference type="EMBL" id="MFD0888480.1"/>
    </source>
</evidence>
<gene>
    <name evidence="2" type="ORF">ACFQ08_28430</name>
</gene>
<feature type="compositionally biased region" description="Acidic residues" evidence="1">
    <location>
        <begin position="64"/>
        <end position="73"/>
    </location>
</feature>
<proteinExistence type="predicted"/>
<sequence>MSVPDIIRNVTRNVREALSSREEFKEKTKDLPLYVLQSTLSGVGQVLQLGDRVKNKIRRLAGQDVEEETETTETAEQATDDKPARREPVIFAPRPDRTAAKETAGAAEETAEPSPNFI</sequence>
<dbReference type="Proteomes" id="UP001597024">
    <property type="component" value="Unassembled WGS sequence"/>
</dbReference>